<evidence type="ECO:0000256" key="5">
    <source>
        <dbReference type="RuleBase" id="RU361209"/>
    </source>
</evidence>
<accession>A0A6G1GW83</accession>
<comment type="subcellular location">
    <subcellularLocation>
        <location evidence="1 5">Cell membrane</location>
        <topology evidence="1 5">Lipid-anchor</topology>
        <topology evidence="1 5">GPI-anchor</topology>
    </subcellularLocation>
</comment>
<dbReference type="GO" id="GO:0098552">
    <property type="term" value="C:side of membrane"/>
    <property type="evidence" value="ECO:0007669"/>
    <property type="project" value="UniProtKB-KW"/>
</dbReference>
<evidence type="ECO:0000256" key="2">
    <source>
        <dbReference type="ARBA" id="ARBA00007528"/>
    </source>
</evidence>
<dbReference type="Gene3D" id="3.20.20.80">
    <property type="entry name" value="Glycosidases"/>
    <property type="match status" value="1"/>
</dbReference>
<evidence type="ECO:0000256" key="1">
    <source>
        <dbReference type="ARBA" id="ARBA00004609"/>
    </source>
</evidence>
<evidence type="ECO:0000256" key="3">
    <source>
        <dbReference type="ARBA" id="ARBA00022729"/>
    </source>
</evidence>
<dbReference type="GO" id="GO:0031505">
    <property type="term" value="P:fungal-type cell wall organization"/>
    <property type="evidence" value="ECO:0007669"/>
    <property type="project" value="TreeGrafter"/>
</dbReference>
<dbReference type="Proteomes" id="UP000800041">
    <property type="component" value="Unassembled WGS sequence"/>
</dbReference>
<dbReference type="GO" id="GO:0042124">
    <property type="term" value="F:1,3-beta-glucanosyltransferase activity"/>
    <property type="evidence" value="ECO:0007669"/>
    <property type="project" value="TreeGrafter"/>
</dbReference>
<feature type="region of interest" description="Disordered" evidence="6">
    <location>
        <begin position="428"/>
        <end position="454"/>
    </location>
</feature>
<evidence type="ECO:0000256" key="6">
    <source>
        <dbReference type="SAM" id="MobiDB-lite"/>
    </source>
</evidence>
<protein>
    <recommendedName>
        <fullName evidence="5">1,3-beta-glucanosyltransferase</fullName>
        <ecNumber evidence="5">2.4.1.-</ecNumber>
    </recommendedName>
</protein>
<keyword evidence="5" id="KW-0336">GPI-anchor</keyword>
<name>A0A6G1GW83_9PEZI</name>
<keyword evidence="8" id="KW-1185">Reference proteome</keyword>
<dbReference type="EC" id="2.4.1.-" evidence="5"/>
<dbReference type="OrthoDB" id="421038at2759"/>
<dbReference type="Pfam" id="PF03198">
    <property type="entry name" value="Glyco_hydro_72"/>
    <property type="match status" value="1"/>
</dbReference>
<keyword evidence="4" id="KW-0325">Glycoprotein</keyword>
<feature type="signal peptide" evidence="5">
    <location>
        <begin position="1"/>
        <end position="22"/>
    </location>
</feature>
<keyword evidence="3 5" id="KW-0732">Signal</keyword>
<feature type="compositionally biased region" description="Polar residues" evidence="6">
    <location>
        <begin position="428"/>
        <end position="452"/>
    </location>
</feature>
<dbReference type="PANTHER" id="PTHR31468">
    <property type="entry name" value="1,3-BETA-GLUCANOSYLTRANSFERASE GAS1"/>
    <property type="match status" value="1"/>
</dbReference>
<evidence type="ECO:0000313" key="8">
    <source>
        <dbReference type="Proteomes" id="UP000800041"/>
    </source>
</evidence>
<dbReference type="InterPro" id="IPR004886">
    <property type="entry name" value="Glucanosyltransferase"/>
</dbReference>
<dbReference type="InterPro" id="IPR017853">
    <property type="entry name" value="GH"/>
</dbReference>
<proteinExistence type="inferred from homology"/>
<reference evidence="7" key="1">
    <citation type="journal article" date="2020" name="Stud. Mycol.">
        <title>101 Dothideomycetes genomes: a test case for predicting lifestyles and emergence of pathogens.</title>
        <authorList>
            <person name="Haridas S."/>
            <person name="Albert R."/>
            <person name="Binder M."/>
            <person name="Bloem J."/>
            <person name="Labutti K."/>
            <person name="Salamov A."/>
            <person name="Andreopoulos B."/>
            <person name="Baker S."/>
            <person name="Barry K."/>
            <person name="Bills G."/>
            <person name="Bluhm B."/>
            <person name="Cannon C."/>
            <person name="Castanera R."/>
            <person name="Culley D."/>
            <person name="Daum C."/>
            <person name="Ezra D."/>
            <person name="Gonzalez J."/>
            <person name="Henrissat B."/>
            <person name="Kuo A."/>
            <person name="Liang C."/>
            <person name="Lipzen A."/>
            <person name="Lutzoni F."/>
            <person name="Magnuson J."/>
            <person name="Mondo S."/>
            <person name="Nolan M."/>
            <person name="Ohm R."/>
            <person name="Pangilinan J."/>
            <person name="Park H.-J."/>
            <person name="Ramirez L."/>
            <person name="Alfaro M."/>
            <person name="Sun H."/>
            <person name="Tritt A."/>
            <person name="Yoshinaga Y."/>
            <person name="Zwiers L.-H."/>
            <person name="Turgeon B."/>
            <person name="Goodwin S."/>
            <person name="Spatafora J."/>
            <person name="Crous P."/>
            <person name="Grigoriev I."/>
        </authorList>
    </citation>
    <scope>NUCLEOTIDE SEQUENCE</scope>
    <source>
        <strain evidence="7">CBS 113979</strain>
    </source>
</reference>
<dbReference type="SUPFAM" id="SSF51445">
    <property type="entry name" value="(Trans)glycosidases"/>
    <property type="match status" value="1"/>
</dbReference>
<dbReference type="GO" id="GO:0071970">
    <property type="term" value="P:fungal-type cell wall (1-&gt;3)-beta-D-glucan biosynthetic process"/>
    <property type="evidence" value="ECO:0007669"/>
    <property type="project" value="TreeGrafter"/>
</dbReference>
<dbReference type="PANTHER" id="PTHR31468:SF4">
    <property type="entry name" value="1,3-BETA-GLUCANOSYLTRANSFERASE GAS3-RELATED"/>
    <property type="match status" value="1"/>
</dbReference>
<sequence>MFSNMLPAVALVASLAARVAVAVNPVEVRGQDFFDTVTNNRVMIVGVDYQPGGQAGYMPQRQIDALSDGDVCLRDAVVLQSLGVNTIRVYNVDPTLNHDDCASIFNYAGIYMIIDVNSPLGGESINRAEPWTSYHEGYLTRIFGVVENFKNYPNTLGFFSANEVMNDVESSEFNPPYIRAVQRDLKNYISKHVTRTIPVGYSAADVREILEDQWNYMQCSVQGEDDNLSRSDFFGLNSYSWCGGDATPQSAGYTTLAALFDSSTIPVFFSEYGCNEVKPRVFEEVPYLYGPEMTMLSGGLVYEYSQEEADYGLVDINDNGTVSLRVDFDNLQTQYRTLNITLLETGNSTAATLTPPRCSANLISNAGLSKNFTLPRVPPGGQQLIDNGIDNPTQGRIVDVSNTRPSQAVYGSNGQQIQNLELRQVANGESNTPTDASSGTGTNPASSPSPTTGAAGKVEFGVGYLMAAAAMMAVWTSI</sequence>
<keyword evidence="7" id="KW-0378">Hydrolase</keyword>
<dbReference type="EMBL" id="ML977164">
    <property type="protein sequence ID" value="KAF1985057.1"/>
    <property type="molecule type" value="Genomic_DNA"/>
</dbReference>
<dbReference type="GO" id="GO:0016787">
    <property type="term" value="F:hydrolase activity"/>
    <property type="evidence" value="ECO:0007669"/>
    <property type="project" value="UniProtKB-KW"/>
</dbReference>
<comment type="function">
    <text evidence="5">Splits internally a 1,3-beta-glucan molecule and transfers the newly generated reducing end (the donor) to the non-reducing end of another 1,3-beta-glucan molecule (the acceptor) forming a 1,3-beta linkage, resulting in the elongation of 1,3-beta-glucan chains in the cell wall.</text>
</comment>
<organism evidence="7 8">
    <name type="scientific">Aulographum hederae CBS 113979</name>
    <dbReference type="NCBI Taxonomy" id="1176131"/>
    <lineage>
        <taxon>Eukaryota</taxon>
        <taxon>Fungi</taxon>
        <taxon>Dikarya</taxon>
        <taxon>Ascomycota</taxon>
        <taxon>Pezizomycotina</taxon>
        <taxon>Dothideomycetes</taxon>
        <taxon>Pleosporomycetidae</taxon>
        <taxon>Aulographales</taxon>
        <taxon>Aulographaceae</taxon>
    </lineage>
</organism>
<gene>
    <name evidence="7" type="ORF">K402DRAFT_379872</name>
</gene>
<keyword evidence="5" id="KW-0808">Transferase</keyword>
<feature type="chain" id="PRO_5026372231" description="1,3-beta-glucanosyltransferase" evidence="5">
    <location>
        <begin position="23"/>
        <end position="478"/>
    </location>
</feature>
<keyword evidence="5" id="KW-0472">Membrane</keyword>
<evidence type="ECO:0000256" key="4">
    <source>
        <dbReference type="ARBA" id="ARBA00023180"/>
    </source>
</evidence>
<evidence type="ECO:0000313" key="7">
    <source>
        <dbReference type="EMBL" id="KAF1985057.1"/>
    </source>
</evidence>
<dbReference type="AlphaFoldDB" id="A0A6G1GW83"/>
<dbReference type="GO" id="GO:0005886">
    <property type="term" value="C:plasma membrane"/>
    <property type="evidence" value="ECO:0007669"/>
    <property type="project" value="UniProtKB-SubCell"/>
</dbReference>
<keyword evidence="5" id="KW-0449">Lipoprotein</keyword>
<comment type="similarity">
    <text evidence="2 5">Belongs to the glycosyl hydrolase 72 family.</text>
</comment>